<dbReference type="Pfam" id="PF00355">
    <property type="entry name" value="Rieske"/>
    <property type="match status" value="1"/>
</dbReference>
<proteinExistence type="predicted"/>
<evidence type="ECO:0000256" key="8">
    <source>
        <dbReference type="ARBA" id="ARBA00029586"/>
    </source>
</evidence>
<comment type="function">
    <text evidence="1">Iron-sulfur subunit of the cytochrome bc1 complex, an essential component of the respiratory electron transport chain required for ATP synthesis. The bc1 complex catalyzes the oxidation of menaquinol and the reduction of cytochrome c in the respiratory chain. The bc1 complex operates through a Q-cycle mechanism that couples electron transfer to generation of the proton gradient that drives ATP synthesis.</text>
</comment>
<keyword evidence="5" id="KW-0408">Iron</keyword>
<comment type="caution">
    <text evidence="12">The sequence shown here is derived from an EMBL/GenBank/DDBJ whole genome shotgun (WGS) entry which is preliminary data.</text>
</comment>
<protein>
    <recommendedName>
        <fullName evidence="2">Cytochrome bc1 complex Rieske iron-sulfur subunit</fullName>
    </recommendedName>
    <alternativeName>
        <fullName evidence="8">Cytochrome bc1 reductase complex subunit QcrA</fullName>
    </alternativeName>
</protein>
<keyword evidence="13" id="KW-1185">Reference proteome</keyword>
<dbReference type="InterPro" id="IPR005805">
    <property type="entry name" value="Rieske_Fe-S_prot_C"/>
</dbReference>
<sequence>MSVSRRAVVATGVALPALAACANPSEDPTLTQVDRAEPGTFLVHAKDVPVGGCHVIAGAATVVTQPTEGEFRAFSGVCTHKHCFLASSPLGYIQCPCHGSRFDLNDGSVLQGPAEKALEEFDVDVTDGKVTLV</sequence>
<feature type="chain" id="PRO_5047461634" description="Cytochrome bc1 complex Rieske iron-sulfur subunit" evidence="10">
    <location>
        <begin position="23"/>
        <end position="133"/>
    </location>
</feature>
<feature type="domain" description="Rieske" evidence="11">
    <location>
        <begin position="40"/>
        <end position="132"/>
    </location>
</feature>
<evidence type="ECO:0000256" key="6">
    <source>
        <dbReference type="ARBA" id="ARBA00023014"/>
    </source>
</evidence>
<dbReference type="SUPFAM" id="SSF50022">
    <property type="entry name" value="ISP domain"/>
    <property type="match status" value="1"/>
</dbReference>
<dbReference type="EMBL" id="JBHSQI010000012">
    <property type="protein sequence ID" value="MFC6155022.1"/>
    <property type="molecule type" value="Genomic_DNA"/>
</dbReference>
<evidence type="ECO:0000259" key="11">
    <source>
        <dbReference type="PROSITE" id="PS51296"/>
    </source>
</evidence>
<evidence type="ECO:0000256" key="3">
    <source>
        <dbReference type="ARBA" id="ARBA00022714"/>
    </source>
</evidence>
<evidence type="ECO:0000256" key="5">
    <source>
        <dbReference type="ARBA" id="ARBA00023004"/>
    </source>
</evidence>
<reference evidence="13" key="1">
    <citation type="journal article" date="2019" name="Int. J. Syst. Evol. Microbiol.">
        <title>The Global Catalogue of Microorganisms (GCM) 10K type strain sequencing project: providing services to taxonomists for standard genome sequencing and annotation.</title>
        <authorList>
            <consortium name="The Broad Institute Genomics Platform"/>
            <consortium name="The Broad Institute Genome Sequencing Center for Infectious Disease"/>
            <person name="Wu L."/>
            <person name="Ma J."/>
        </authorList>
    </citation>
    <scope>NUCLEOTIDE SEQUENCE [LARGE SCALE GENOMIC DNA]</scope>
    <source>
        <strain evidence="13">DFY28</strain>
    </source>
</reference>
<comment type="cofactor">
    <cofactor evidence="9">
        <name>[2Fe-2S] cluster</name>
        <dbReference type="ChEBI" id="CHEBI:190135"/>
    </cofactor>
</comment>
<dbReference type="InterPro" id="IPR017941">
    <property type="entry name" value="Rieske_2Fe-2S"/>
</dbReference>
<dbReference type="Gene3D" id="2.102.10.10">
    <property type="entry name" value="Rieske [2Fe-2S] iron-sulphur domain"/>
    <property type="match status" value="1"/>
</dbReference>
<dbReference type="PRINTS" id="PR00162">
    <property type="entry name" value="RIESKE"/>
</dbReference>
<evidence type="ECO:0000256" key="7">
    <source>
        <dbReference type="ARBA" id="ARBA00023157"/>
    </source>
</evidence>
<dbReference type="InterPro" id="IPR036922">
    <property type="entry name" value="Rieske_2Fe-2S_sf"/>
</dbReference>
<evidence type="ECO:0000256" key="10">
    <source>
        <dbReference type="SAM" id="SignalP"/>
    </source>
</evidence>
<organism evidence="12 13">
    <name type="scientific">Nocardioides yefusunii</name>
    <dbReference type="NCBI Taxonomy" id="2500546"/>
    <lineage>
        <taxon>Bacteria</taxon>
        <taxon>Bacillati</taxon>
        <taxon>Actinomycetota</taxon>
        <taxon>Actinomycetes</taxon>
        <taxon>Propionibacteriales</taxon>
        <taxon>Nocardioidaceae</taxon>
        <taxon>Nocardioides</taxon>
    </lineage>
</organism>
<keyword evidence="3" id="KW-0001">2Fe-2S</keyword>
<evidence type="ECO:0000256" key="1">
    <source>
        <dbReference type="ARBA" id="ARBA00002494"/>
    </source>
</evidence>
<dbReference type="InterPro" id="IPR014349">
    <property type="entry name" value="Rieske_Fe-S_prot"/>
</dbReference>
<name>A0ABW1R192_9ACTN</name>
<keyword evidence="6" id="KW-0411">Iron-sulfur</keyword>
<evidence type="ECO:0000313" key="12">
    <source>
        <dbReference type="EMBL" id="MFC6155022.1"/>
    </source>
</evidence>
<dbReference type="PROSITE" id="PS51257">
    <property type="entry name" value="PROKAR_LIPOPROTEIN"/>
    <property type="match status" value="1"/>
</dbReference>
<keyword evidence="7" id="KW-1015">Disulfide bond</keyword>
<feature type="signal peptide" evidence="10">
    <location>
        <begin position="1"/>
        <end position="22"/>
    </location>
</feature>
<accession>A0ABW1R192</accession>
<evidence type="ECO:0000256" key="9">
    <source>
        <dbReference type="ARBA" id="ARBA00034078"/>
    </source>
</evidence>
<dbReference type="CDD" id="cd03467">
    <property type="entry name" value="Rieske"/>
    <property type="match status" value="1"/>
</dbReference>
<dbReference type="PANTHER" id="PTHR10134">
    <property type="entry name" value="CYTOCHROME B-C1 COMPLEX SUBUNIT RIESKE, MITOCHONDRIAL"/>
    <property type="match status" value="1"/>
</dbReference>
<keyword evidence="4" id="KW-0479">Metal-binding</keyword>
<dbReference type="PROSITE" id="PS51296">
    <property type="entry name" value="RIESKE"/>
    <property type="match status" value="1"/>
</dbReference>
<gene>
    <name evidence="12" type="ORF">ACFPWU_15260</name>
</gene>
<evidence type="ECO:0000313" key="13">
    <source>
        <dbReference type="Proteomes" id="UP001596098"/>
    </source>
</evidence>
<keyword evidence="10" id="KW-0732">Signal</keyword>
<evidence type="ECO:0000256" key="2">
    <source>
        <dbReference type="ARBA" id="ARBA00015816"/>
    </source>
</evidence>
<dbReference type="Proteomes" id="UP001596098">
    <property type="component" value="Unassembled WGS sequence"/>
</dbReference>
<dbReference type="RefSeq" id="WP_128220864.1">
    <property type="nucleotide sequence ID" value="NZ_CP034929.1"/>
</dbReference>
<evidence type="ECO:0000256" key="4">
    <source>
        <dbReference type="ARBA" id="ARBA00022723"/>
    </source>
</evidence>